<dbReference type="Proteomes" id="UP000478052">
    <property type="component" value="Unassembled WGS sequence"/>
</dbReference>
<sequence length="142" mass="15831">MKCAILLLFITGLISFPFLLQDDWQVWQDTISWLGNPTGPQASPVYMCGSGTVPGLVPSTDGHRRGYSMAPDVDNHSLEDAQHHQHQPPPQDPVGYGTEEFIDLDMLINYVADQHSGSNDPVPPDVMMTTYATDKSYYSRYI</sequence>
<dbReference type="AlphaFoldDB" id="A0A6G0Z243"/>
<organism evidence="2 3">
    <name type="scientific">Aphis craccivora</name>
    <name type="common">Cowpea aphid</name>
    <dbReference type="NCBI Taxonomy" id="307492"/>
    <lineage>
        <taxon>Eukaryota</taxon>
        <taxon>Metazoa</taxon>
        <taxon>Ecdysozoa</taxon>
        <taxon>Arthropoda</taxon>
        <taxon>Hexapoda</taxon>
        <taxon>Insecta</taxon>
        <taxon>Pterygota</taxon>
        <taxon>Neoptera</taxon>
        <taxon>Paraneoptera</taxon>
        <taxon>Hemiptera</taxon>
        <taxon>Sternorrhyncha</taxon>
        <taxon>Aphidomorpha</taxon>
        <taxon>Aphidoidea</taxon>
        <taxon>Aphididae</taxon>
        <taxon>Aphidini</taxon>
        <taxon>Aphis</taxon>
        <taxon>Aphis</taxon>
    </lineage>
</organism>
<keyword evidence="1" id="KW-0732">Signal</keyword>
<name>A0A6G0Z243_APHCR</name>
<feature type="chain" id="PRO_5026233309" evidence="1">
    <location>
        <begin position="16"/>
        <end position="142"/>
    </location>
</feature>
<evidence type="ECO:0000256" key="1">
    <source>
        <dbReference type="SAM" id="SignalP"/>
    </source>
</evidence>
<evidence type="ECO:0000313" key="3">
    <source>
        <dbReference type="Proteomes" id="UP000478052"/>
    </source>
</evidence>
<feature type="signal peptide" evidence="1">
    <location>
        <begin position="1"/>
        <end position="15"/>
    </location>
</feature>
<gene>
    <name evidence="2" type="ORF">FWK35_00025820</name>
</gene>
<reference evidence="2 3" key="1">
    <citation type="submission" date="2019-08" db="EMBL/GenBank/DDBJ databases">
        <title>Whole genome of Aphis craccivora.</title>
        <authorList>
            <person name="Voronova N.V."/>
            <person name="Shulinski R.S."/>
            <person name="Bandarenka Y.V."/>
            <person name="Zhorov D.G."/>
            <person name="Warner D."/>
        </authorList>
    </citation>
    <scope>NUCLEOTIDE SEQUENCE [LARGE SCALE GENOMIC DNA]</scope>
    <source>
        <strain evidence="2">180601</strain>
        <tissue evidence="2">Whole Body</tissue>
    </source>
</reference>
<proteinExistence type="predicted"/>
<protein>
    <submittedName>
        <fullName evidence="2">Krueppel-like factor luna</fullName>
    </submittedName>
</protein>
<comment type="caution">
    <text evidence="2">The sequence shown here is derived from an EMBL/GenBank/DDBJ whole genome shotgun (WGS) entry which is preliminary data.</text>
</comment>
<evidence type="ECO:0000313" key="2">
    <source>
        <dbReference type="EMBL" id="KAF0764450.1"/>
    </source>
</evidence>
<accession>A0A6G0Z243</accession>
<keyword evidence="3" id="KW-1185">Reference proteome</keyword>
<dbReference type="EMBL" id="VUJU01001631">
    <property type="protein sequence ID" value="KAF0764450.1"/>
    <property type="molecule type" value="Genomic_DNA"/>
</dbReference>
<dbReference type="OrthoDB" id="4748970at2759"/>